<reference evidence="2" key="2">
    <citation type="submission" date="2022-06" db="EMBL/GenBank/DDBJ databases">
        <title>Draft genome sequence of Burkholderia glumae strain GR20004 isolated from rice panicle showing bacterial panicle blight.</title>
        <authorList>
            <person name="Choi S.Y."/>
            <person name="Lee Y.H."/>
        </authorList>
    </citation>
    <scope>NUCLEOTIDE SEQUENCE</scope>
    <source>
        <strain evidence="2">GR20004</strain>
    </source>
</reference>
<protein>
    <submittedName>
        <fullName evidence="1">Uncharacterized protein</fullName>
    </submittedName>
</protein>
<sequence>MRIAHSSASVSTAPRPGAMRAEICTAGIRTPKRVKSKLSNSPTESSGAMWPWLPPCWRVGPARAVAQRAIDVVDQLLALGHVVVRMLAVAARAEVGLPDVAVGKM</sequence>
<dbReference type="EMBL" id="CP065601">
    <property type="protein sequence ID" value="QPQ93472.1"/>
    <property type="molecule type" value="Genomic_DNA"/>
</dbReference>
<evidence type="ECO:0000313" key="3">
    <source>
        <dbReference type="Proteomes" id="UP000594892"/>
    </source>
</evidence>
<evidence type="ECO:0000313" key="1">
    <source>
        <dbReference type="EMBL" id="QPQ93472.1"/>
    </source>
</evidence>
<dbReference type="Proteomes" id="UP001056386">
    <property type="component" value="Chromosome 1"/>
</dbReference>
<accession>A0AAQ0BVI9</accession>
<reference evidence="1 3" key="1">
    <citation type="submission" date="2020-12" db="EMBL/GenBank/DDBJ databases">
        <title>FDA dAtabase for Regulatory Grade micrObial Sequences (FDA-ARGOS): Supporting development and validation of Infectious Disease Dx tests.</title>
        <authorList>
            <person name="Minogue T."/>
            <person name="Wolcott M."/>
            <person name="Wasieloski L."/>
            <person name="Aguilar W."/>
            <person name="Moore D."/>
            <person name="Jaissle J."/>
            <person name="Tallon L."/>
            <person name="Sadzewicz L."/>
            <person name="Zhao X."/>
            <person name="Boylan J."/>
            <person name="Ott S."/>
            <person name="Bowen H."/>
            <person name="Vavikolanu K."/>
            <person name="Mehta A."/>
            <person name="Aluvathingal J."/>
            <person name="Nadendla S."/>
            <person name="Yan Y."/>
            <person name="Sichtig H."/>
        </authorList>
    </citation>
    <scope>NUCLEOTIDE SEQUENCE [LARGE SCALE GENOMIC DNA]</scope>
    <source>
        <strain evidence="1 3">FDAARGOS_949</strain>
    </source>
</reference>
<dbReference type="Proteomes" id="UP000594892">
    <property type="component" value="Chromosome 2"/>
</dbReference>
<organism evidence="1 3">
    <name type="scientific">Burkholderia glumae</name>
    <name type="common">Pseudomonas glumae</name>
    <dbReference type="NCBI Taxonomy" id="337"/>
    <lineage>
        <taxon>Bacteria</taxon>
        <taxon>Pseudomonadati</taxon>
        <taxon>Pseudomonadota</taxon>
        <taxon>Betaproteobacteria</taxon>
        <taxon>Burkholderiales</taxon>
        <taxon>Burkholderiaceae</taxon>
        <taxon>Burkholderia</taxon>
    </lineage>
</organism>
<name>A0AAQ0BVI9_BURGL</name>
<dbReference type="GeneID" id="98280339"/>
<dbReference type="AlphaFoldDB" id="A0AAQ0BVI9"/>
<proteinExistence type="predicted"/>
<evidence type="ECO:0000313" key="4">
    <source>
        <dbReference type="Proteomes" id="UP001056386"/>
    </source>
</evidence>
<gene>
    <name evidence="1" type="ORF">I6H06_14605</name>
    <name evidence="2" type="ORF">NFI99_22820</name>
</gene>
<keyword evidence="4" id="KW-1185">Reference proteome</keyword>
<dbReference type="EMBL" id="CP099587">
    <property type="protein sequence ID" value="USS47644.1"/>
    <property type="molecule type" value="Genomic_DNA"/>
</dbReference>
<dbReference type="RefSeq" id="WP_042968115.1">
    <property type="nucleotide sequence ID" value="NZ_CP021074.1"/>
</dbReference>
<evidence type="ECO:0000313" key="2">
    <source>
        <dbReference type="EMBL" id="USS47644.1"/>
    </source>
</evidence>